<reference evidence="8" key="1">
    <citation type="journal article" date="2013" name="Nat. Genet.">
        <title>The Capsella rubella genome and the genomic consequences of rapid mating system evolution.</title>
        <authorList>
            <person name="Slotte T."/>
            <person name="Hazzouri K.M."/>
            <person name="Agren J.A."/>
            <person name="Koenig D."/>
            <person name="Maumus F."/>
            <person name="Guo Y.L."/>
            <person name="Steige K."/>
            <person name="Platts A.E."/>
            <person name="Escobar J.S."/>
            <person name="Newman L.K."/>
            <person name="Wang W."/>
            <person name="Mandakova T."/>
            <person name="Vello E."/>
            <person name="Smith L.M."/>
            <person name="Henz S.R."/>
            <person name="Steffen J."/>
            <person name="Takuno S."/>
            <person name="Brandvain Y."/>
            <person name="Coop G."/>
            <person name="Andolfatto P."/>
            <person name="Hu T.T."/>
            <person name="Blanchette M."/>
            <person name="Clark R.M."/>
            <person name="Quesneville H."/>
            <person name="Nordborg M."/>
            <person name="Gaut B.S."/>
            <person name="Lysak M.A."/>
            <person name="Jenkins J."/>
            <person name="Grimwood J."/>
            <person name="Chapman J."/>
            <person name="Prochnik S."/>
            <person name="Shu S."/>
            <person name="Rokhsar D."/>
            <person name="Schmutz J."/>
            <person name="Weigel D."/>
            <person name="Wright S.I."/>
        </authorList>
    </citation>
    <scope>NUCLEOTIDE SEQUENCE [LARGE SCALE GENOMIC DNA]</scope>
    <source>
        <strain evidence="8">cv. Monte Gargano</strain>
    </source>
</reference>
<feature type="domain" description="EF-hand" evidence="6">
    <location>
        <begin position="39"/>
        <end position="74"/>
    </location>
</feature>
<dbReference type="STRING" id="81985.R0F1A7"/>
<name>R0F1A7_9BRAS</name>
<feature type="domain" description="EF-hand" evidence="6">
    <location>
        <begin position="75"/>
        <end position="110"/>
    </location>
</feature>
<feature type="compositionally biased region" description="Basic and acidic residues" evidence="5">
    <location>
        <begin position="17"/>
        <end position="32"/>
    </location>
</feature>
<dbReference type="PROSITE" id="PS00018">
    <property type="entry name" value="EF_HAND_1"/>
    <property type="match status" value="3"/>
</dbReference>
<accession>R0F1A7</accession>
<feature type="region of interest" description="Disordered" evidence="5">
    <location>
        <begin position="1"/>
        <end position="38"/>
    </location>
</feature>
<feature type="domain" description="EF-hand" evidence="6">
    <location>
        <begin position="149"/>
        <end position="179"/>
    </location>
</feature>
<dbReference type="AlphaFoldDB" id="R0F1A7"/>
<dbReference type="InterPro" id="IPR039647">
    <property type="entry name" value="EF_hand_pair_protein_CML-like"/>
</dbReference>
<keyword evidence="8" id="KW-1185">Reference proteome</keyword>
<proteinExistence type="predicted"/>
<evidence type="ECO:0000313" key="7">
    <source>
        <dbReference type="EMBL" id="EOA15031.1"/>
    </source>
</evidence>
<evidence type="ECO:0000256" key="5">
    <source>
        <dbReference type="SAM" id="MobiDB-lite"/>
    </source>
</evidence>
<evidence type="ECO:0000256" key="3">
    <source>
        <dbReference type="ARBA" id="ARBA00022837"/>
    </source>
</evidence>
<gene>
    <name evidence="7" type="ORF">CARUB_v10028385mg</name>
</gene>
<dbReference type="SMART" id="SM00054">
    <property type="entry name" value="EFh"/>
    <property type="match status" value="3"/>
</dbReference>
<comment type="function">
    <text evidence="4">Potential calcium sensor that binds calcium in vitro.</text>
</comment>
<dbReference type="InterPro" id="IPR018247">
    <property type="entry name" value="EF_Hand_1_Ca_BS"/>
</dbReference>
<dbReference type="CDD" id="cd00051">
    <property type="entry name" value="EFh"/>
    <property type="match status" value="1"/>
</dbReference>
<dbReference type="OrthoDB" id="26525at2759"/>
<evidence type="ECO:0000259" key="6">
    <source>
        <dbReference type="PROSITE" id="PS50222"/>
    </source>
</evidence>
<evidence type="ECO:0000256" key="2">
    <source>
        <dbReference type="ARBA" id="ARBA00022737"/>
    </source>
</evidence>
<dbReference type="Gene3D" id="1.10.238.10">
    <property type="entry name" value="EF-hand"/>
    <property type="match status" value="2"/>
</dbReference>
<organism evidence="7 8">
    <name type="scientific">Capsella rubella</name>
    <dbReference type="NCBI Taxonomy" id="81985"/>
    <lineage>
        <taxon>Eukaryota</taxon>
        <taxon>Viridiplantae</taxon>
        <taxon>Streptophyta</taxon>
        <taxon>Embryophyta</taxon>
        <taxon>Tracheophyta</taxon>
        <taxon>Spermatophyta</taxon>
        <taxon>Magnoliopsida</taxon>
        <taxon>eudicotyledons</taxon>
        <taxon>Gunneridae</taxon>
        <taxon>Pentapetalae</taxon>
        <taxon>rosids</taxon>
        <taxon>malvids</taxon>
        <taxon>Brassicales</taxon>
        <taxon>Brassicaceae</taxon>
        <taxon>Camelineae</taxon>
        <taxon>Capsella</taxon>
    </lineage>
</organism>
<dbReference type="InterPro" id="IPR002048">
    <property type="entry name" value="EF_hand_dom"/>
</dbReference>
<sequence length="179" mass="20019">MSQKSPLSRLYKKYSKKRSESSSRTHEDEEARSSTSSSLNVDELRTVFDYMDTNSDGKISGEELQSCFSLLGGALSSREAEEVVKISDVDGDGFIDFGEFLKLMEGDDGSDEEKRKELREAFGMYVMEGEEFITAASLRRTLSRLGESCTVDACKGMIRGFDQNGDGVLSFDEFVLMMR</sequence>
<protein>
    <recommendedName>
        <fullName evidence="6">EF-hand domain-containing protein</fullName>
    </recommendedName>
</protein>
<keyword evidence="3" id="KW-0106">Calcium</keyword>
<keyword evidence="1" id="KW-0479">Metal-binding</keyword>
<dbReference type="Pfam" id="PF13499">
    <property type="entry name" value="EF-hand_7"/>
    <property type="match status" value="1"/>
</dbReference>
<dbReference type="EMBL" id="KB870812">
    <property type="protein sequence ID" value="EOA15031.1"/>
    <property type="molecule type" value="Genomic_DNA"/>
</dbReference>
<dbReference type="Pfam" id="PF13833">
    <property type="entry name" value="EF-hand_8"/>
    <property type="match status" value="1"/>
</dbReference>
<evidence type="ECO:0000256" key="4">
    <source>
        <dbReference type="ARBA" id="ARBA00057710"/>
    </source>
</evidence>
<dbReference type="InterPro" id="IPR011992">
    <property type="entry name" value="EF-hand-dom_pair"/>
</dbReference>
<dbReference type="KEGG" id="crb:17875372"/>
<evidence type="ECO:0000256" key="1">
    <source>
        <dbReference type="ARBA" id="ARBA00022723"/>
    </source>
</evidence>
<dbReference type="PROSITE" id="PS50222">
    <property type="entry name" value="EF_HAND_2"/>
    <property type="match status" value="3"/>
</dbReference>
<dbReference type="FunFam" id="1.10.238.10:FF:000237">
    <property type="entry name" value="Calcium-binding protein CML38"/>
    <property type="match status" value="1"/>
</dbReference>
<evidence type="ECO:0000313" key="8">
    <source>
        <dbReference type="Proteomes" id="UP000029121"/>
    </source>
</evidence>
<keyword evidence="2" id="KW-0677">Repeat</keyword>
<dbReference type="GO" id="GO:0005509">
    <property type="term" value="F:calcium ion binding"/>
    <property type="evidence" value="ECO:0007669"/>
    <property type="project" value="InterPro"/>
</dbReference>
<dbReference type="SUPFAM" id="SSF47473">
    <property type="entry name" value="EF-hand"/>
    <property type="match status" value="1"/>
</dbReference>
<dbReference type="Proteomes" id="UP000029121">
    <property type="component" value="Unassembled WGS sequence"/>
</dbReference>
<dbReference type="eggNOG" id="KOG0027">
    <property type="taxonomic scope" value="Eukaryota"/>
</dbReference>
<dbReference type="PANTHER" id="PTHR10891">
    <property type="entry name" value="EF-HAND CALCIUM-BINDING DOMAIN CONTAINING PROTEIN"/>
    <property type="match status" value="1"/>
</dbReference>